<proteinExistence type="predicted"/>
<evidence type="ECO:0000313" key="1">
    <source>
        <dbReference type="EMBL" id="MPN43469.1"/>
    </source>
</evidence>
<gene>
    <name evidence="1" type="ORF">SDC9_191029</name>
</gene>
<accession>A0A645HZ52</accession>
<comment type="caution">
    <text evidence="1">The sequence shown here is derived from an EMBL/GenBank/DDBJ whole genome shotgun (WGS) entry which is preliminary data.</text>
</comment>
<organism evidence="1">
    <name type="scientific">bioreactor metagenome</name>
    <dbReference type="NCBI Taxonomy" id="1076179"/>
    <lineage>
        <taxon>unclassified sequences</taxon>
        <taxon>metagenomes</taxon>
        <taxon>ecological metagenomes</taxon>
    </lineage>
</organism>
<dbReference type="EMBL" id="VSSQ01101886">
    <property type="protein sequence ID" value="MPN43469.1"/>
    <property type="molecule type" value="Genomic_DNA"/>
</dbReference>
<sequence length="189" mass="22105">MLVEQAFVDQDPRLFFGFGFDLESVRAGDQPHIGRQQPLLFFSSEDRLRDVLLLQGRKTRRGESDPFRKIERLRQRHQHRRQDHQGGFPFRRRRENFLHRHGVVGVRIEVNAVIRRIQGAGEFCRHLLFGDIHRGDVDFFQNLPGKRPVENALQKRRHIGRGNAFDAGNHEIERERGGITATGNIFDRP</sequence>
<protein>
    <submittedName>
        <fullName evidence="1">Uncharacterized protein</fullName>
    </submittedName>
</protein>
<reference evidence="1" key="1">
    <citation type="submission" date="2019-08" db="EMBL/GenBank/DDBJ databases">
        <authorList>
            <person name="Kucharzyk K."/>
            <person name="Murdoch R.W."/>
            <person name="Higgins S."/>
            <person name="Loffler F."/>
        </authorList>
    </citation>
    <scope>NUCLEOTIDE SEQUENCE</scope>
</reference>
<dbReference type="AlphaFoldDB" id="A0A645HZ52"/>
<name>A0A645HZ52_9ZZZZ</name>